<dbReference type="Proteomes" id="UP000308600">
    <property type="component" value="Unassembled WGS sequence"/>
</dbReference>
<protein>
    <submittedName>
        <fullName evidence="1">Uncharacterized protein</fullName>
    </submittedName>
</protein>
<evidence type="ECO:0000313" key="2">
    <source>
        <dbReference type="Proteomes" id="UP000308600"/>
    </source>
</evidence>
<name>A0ACD3BGX7_9AGAR</name>
<accession>A0ACD3BGX7</accession>
<dbReference type="EMBL" id="ML208259">
    <property type="protein sequence ID" value="TFK76919.1"/>
    <property type="molecule type" value="Genomic_DNA"/>
</dbReference>
<sequence>MSESVTSPSGVPSGLSLGAVPGMVIQRTECLGSPSSSSARPVPYARSTTTQTYPMKDCQRLQAQPSGSNSLTSPGPLHISSSEDSGALLHETIYKPSKPWAWTCNATLMDVRRHAMIAKTKRYSTHISTGKIGDKHVTFVEKTWSTSSSLDKSFFSELALHKTRLRKLRNLVSPIMGVFASPHGITVAMEVPHRVFWIEASKDMPKVLKKKCIEALQKLHDHGVCYRNLSLSKIWIGADAKVLFTDLHDGRSIEPNSAVFLRRARQVDMEGEMQKLKVLLDYDGAHNTERRRFVASATTFERPTDPAFPREDWFEDTQRDHRLFINPNVDMGTLHDAMTNFHRIIGEISLDGPVSEGDGMNRRDAPSPPPPGVVSYTTPSALGKHQRSRSPSPTTSPKRRRARSQAPSPLFHSLPESQAADTVRGKHTDHLWSIQTNFNEGTPNSTDHSSRLCPTNVRDKEAQNDQHVPKRVQHLLRRESAETEPSGWKPRLGRDNGTERNEDHPLGYVIPLDAIRPAKTELAMGTSVRNEDPKRHPSANGDCINQGIIDLLLDSPCNRDQHIHAQRVSFGSSYGQRPNRVQSRRKARQKLVASACRAPIYLGARSGLLGWVASWFGFSW</sequence>
<gene>
    <name evidence="1" type="ORF">BDN72DRAFT_830091</name>
</gene>
<proteinExistence type="predicted"/>
<keyword evidence="2" id="KW-1185">Reference proteome</keyword>
<evidence type="ECO:0000313" key="1">
    <source>
        <dbReference type="EMBL" id="TFK76919.1"/>
    </source>
</evidence>
<organism evidence="1 2">
    <name type="scientific">Pluteus cervinus</name>
    <dbReference type="NCBI Taxonomy" id="181527"/>
    <lineage>
        <taxon>Eukaryota</taxon>
        <taxon>Fungi</taxon>
        <taxon>Dikarya</taxon>
        <taxon>Basidiomycota</taxon>
        <taxon>Agaricomycotina</taxon>
        <taxon>Agaricomycetes</taxon>
        <taxon>Agaricomycetidae</taxon>
        <taxon>Agaricales</taxon>
        <taxon>Pluteineae</taxon>
        <taxon>Pluteaceae</taxon>
        <taxon>Pluteus</taxon>
    </lineage>
</organism>
<reference evidence="1 2" key="1">
    <citation type="journal article" date="2019" name="Nat. Ecol. Evol.">
        <title>Megaphylogeny resolves global patterns of mushroom evolution.</title>
        <authorList>
            <person name="Varga T."/>
            <person name="Krizsan K."/>
            <person name="Foldi C."/>
            <person name="Dima B."/>
            <person name="Sanchez-Garcia M."/>
            <person name="Sanchez-Ramirez S."/>
            <person name="Szollosi G.J."/>
            <person name="Szarkandi J.G."/>
            <person name="Papp V."/>
            <person name="Albert L."/>
            <person name="Andreopoulos W."/>
            <person name="Angelini C."/>
            <person name="Antonin V."/>
            <person name="Barry K.W."/>
            <person name="Bougher N.L."/>
            <person name="Buchanan P."/>
            <person name="Buyck B."/>
            <person name="Bense V."/>
            <person name="Catcheside P."/>
            <person name="Chovatia M."/>
            <person name="Cooper J."/>
            <person name="Damon W."/>
            <person name="Desjardin D."/>
            <person name="Finy P."/>
            <person name="Geml J."/>
            <person name="Haridas S."/>
            <person name="Hughes K."/>
            <person name="Justo A."/>
            <person name="Karasinski D."/>
            <person name="Kautmanova I."/>
            <person name="Kiss B."/>
            <person name="Kocsube S."/>
            <person name="Kotiranta H."/>
            <person name="LaButti K.M."/>
            <person name="Lechner B.E."/>
            <person name="Liimatainen K."/>
            <person name="Lipzen A."/>
            <person name="Lukacs Z."/>
            <person name="Mihaltcheva S."/>
            <person name="Morgado L.N."/>
            <person name="Niskanen T."/>
            <person name="Noordeloos M.E."/>
            <person name="Ohm R.A."/>
            <person name="Ortiz-Santana B."/>
            <person name="Ovrebo C."/>
            <person name="Racz N."/>
            <person name="Riley R."/>
            <person name="Savchenko A."/>
            <person name="Shiryaev A."/>
            <person name="Soop K."/>
            <person name="Spirin V."/>
            <person name="Szebenyi C."/>
            <person name="Tomsovsky M."/>
            <person name="Tulloss R.E."/>
            <person name="Uehling J."/>
            <person name="Grigoriev I.V."/>
            <person name="Vagvolgyi C."/>
            <person name="Papp T."/>
            <person name="Martin F.M."/>
            <person name="Miettinen O."/>
            <person name="Hibbett D.S."/>
            <person name="Nagy L.G."/>
        </authorList>
    </citation>
    <scope>NUCLEOTIDE SEQUENCE [LARGE SCALE GENOMIC DNA]</scope>
    <source>
        <strain evidence="1 2">NL-1719</strain>
    </source>
</reference>